<proteinExistence type="predicted"/>
<evidence type="ECO:0000256" key="1">
    <source>
        <dbReference type="SAM" id="MobiDB-lite"/>
    </source>
</evidence>
<gene>
    <name evidence="3" type="ORF">Rai3103_00230</name>
</gene>
<keyword evidence="2" id="KW-1133">Transmembrane helix</keyword>
<evidence type="ECO:0000313" key="3">
    <source>
        <dbReference type="EMBL" id="QGF22371.1"/>
    </source>
</evidence>
<accession>A0A5Q2F7B4</accession>
<dbReference type="Proteomes" id="UP000386847">
    <property type="component" value="Chromosome"/>
</dbReference>
<dbReference type="EMBL" id="CP045725">
    <property type="protein sequence ID" value="QGF22371.1"/>
    <property type="molecule type" value="Genomic_DNA"/>
</dbReference>
<feature type="compositionally biased region" description="Polar residues" evidence="1">
    <location>
        <begin position="80"/>
        <end position="89"/>
    </location>
</feature>
<keyword evidence="2" id="KW-0472">Membrane</keyword>
<name>A0A5Q2F7B4_9ACTN</name>
<dbReference type="KEGG" id="rain:Rai3103_00230"/>
<feature type="transmembrane region" description="Helical" evidence="2">
    <location>
        <begin position="36"/>
        <end position="56"/>
    </location>
</feature>
<feature type="region of interest" description="Disordered" evidence="1">
    <location>
        <begin position="67"/>
        <end position="102"/>
    </location>
</feature>
<evidence type="ECO:0000256" key="2">
    <source>
        <dbReference type="SAM" id="Phobius"/>
    </source>
</evidence>
<evidence type="ECO:0000313" key="4">
    <source>
        <dbReference type="Proteomes" id="UP000386847"/>
    </source>
</evidence>
<keyword evidence="4" id="KW-1185">Reference proteome</keyword>
<reference evidence="3 4" key="1">
    <citation type="submission" date="2019-10" db="EMBL/GenBank/DDBJ databases">
        <title>Genomic analysis of Raineyella sp. CBA3103.</title>
        <authorList>
            <person name="Roh S.W."/>
        </authorList>
    </citation>
    <scope>NUCLEOTIDE SEQUENCE [LARGE SCALE GENOMIC DNA]</scope>
    <source>
        <strain evidence="3 4">CBA3103</strain>
    </source>
</reference>
<keyword evidence="2" id="KW-0812">Transmembrane</keyword>
<dbReference type="RefSeq" id="WP_153570881.1">
    <property type="nucleotide sequence ID" value="NZ_CP045725.1"/>
</dbReference>
<sequence length="102" mass="10636">MSDLVTVIAPLTAGLVPLDNLPGWPQAPAVPLVHELVWILFLPAAVFIVIAVIQLASMIGKEDRSLHPPTEPLMIGGSGRQTPAVTSGSDTEEGAGGSHAHW</sequence>
<organism evidence="3 4">
    <name type="scientific">Raineyella fluvialis</name>
    <dbReference type="NCBI Taxonomy" id="2662261"/>
    <lineage>
        <taxon>Bacteria</taxon>
        <taxon>Bacillati</taxon>
        <taxon>Actinomycetota</taxon>
        <taxon>Actinomycetes</taxon>
        <taxon>Propionibacteriales</taxon>
        <taxon>Propionibacteriaceae</taxon>
        <taxon>Raineyella</taxon>
    </lineage>
</organism>
<dbReference type="AlphaFoldDB" id="A0A5Q2F7B4"/>
<protein>
    <submittedName>
        <fullName evidence="3">Uncharacterized protein</fullName>
    </submittedName>
</protein>